<accession>A0A0F7L5N4</accession>
<reference evidence="1" key="2">
    <citation type="submission" date="2015-03" db="EMBL/GenBank/DDBJ databases">
        <authorList>
            <person name="Chow C.-E.T."/>
            <person name="Winget D.M."/>
            <person name="White R.A.III."/>
            <person name="Hallam S.J."/>
            <person name="Suttle C.A."/>
        </authorList>
    </citation>
    <scope>NUCLEOTIDE SEQUENCE</scope>
    <source>
        <strain evidence="1">Anoxic2_5</strain>
    </source>
</reference>
<reference evidence="1" key="1">
    <citation type="journal article" date="2015" name="Front. Microbiol.">
        <title>Combining genomic sequencing methods to explore viral diversity and reveal potential virus-host interactions.</title>
        <authorList>
            <person name="Chow C.E."/>
            <person name="Winget D.M."/>
            <person name="White R.A.III."/>
            <person name="Hallam S.J."/>
            <person name="Suttle C.A."/>
        </authorList>
    </citation>
    <scope>NUCLEOTIDE SEQUENCE</scope>
    <source>
        <strain evidence="1">Anoxic2_5</strain>
    </source>
</reference>
<proteinExistence type="predicted"/>
<protein>
    <submittedName>
        <fullName evidence="1">Uncharacterized protein</fullName>
    </submittedName>
</protein>
<evidence type="ECO:0000313" key="1">
    <source>
        <dbReference type="EMBL" id="AKH47205.1"/>
    </source>
</evidence>
<name>A0A0F7L5N4_9VIRU</name>
<sequence length="110" mass="11559">MECHVDMTSTDPARTSVKALEVGLCCLQRPLPDPLVSALGALQPPPHDFNLTLQAEPVGLEAALEGDGAGEGVGVVGHGGSVFVVRRQYGWPETLLLIHSTFPAWSATCP</sequence>
<organism evidence="1">
    <name type="scientific">uncultured marine virus</name>
    <dbReference type="NCBI Taxonomy" id="186617"/>
    <lineage>
        <taxon>Viruses</taxon>
        <taxon>environmental samples</taxon>
    </lineage>
</organism>
<dbReference type="EMBL" id="KR029589">
    <property type="protein sequence ID" value="AKH47205.1"/>
    <property type="molecule type" value="Genomic_DNA"/>
</dbReference>